<gene>
    <name evidence="5" type="ORF">ACFSQ0_00155</name>
</gene>
<organism evidence="5 6">
    <name type="scientific">Mesonia sediminis</name>
    <dbReference type="NCBI Taxonomy" id="1703946"/>
    <lineage>
        <taxon>Bacteria</taxon>
        <taxon>Pseudomonadati</taxon>
        <taxon>Bacteroidota</taxon>
        <taxon>Flavobacteriia</taxon>
        <taxon>Flavobacteriales</taxon>
        <taxon>Flavobacteriaceae</taxon>
        <taxon>Mesonia</taxon>
    </lineage>
</organism>
<keyword evidence="6" id="KW-1185">Reference proteome</keyword>
<accession>A0ABW5SCJ9</accession>
<sequence length="469" mass="53612">MEGLEIREKLLSNSYENKDFRIDSQFFTQEPYHNPKLKYDSIGNLIKRAQYGISIAMNEEGIGYPIYRMNEIHNMLCDSDVSKSADISKEELETFTLNDRDVVFNRTNSFEWVGRTGLYKKKNSKNYVFASYLVRFIPDEDVLLPEYLTAFLNSKYGVQDIKRRARQSINQTNVNPEEVKAIDIPLLSKPFQNHLKSAFDISHNCIIKSEEKYRQAEKLLIQEIDLENFTPSTEGVNIKVLTNSFGNSGRLDAEYYQPKYDDYLSKVYTYENGYDNIISACSIKLKNFKPEDNKSYKYIELSNIGKTGDITGCTIDLGKELPSRARRKVNLGDVIVSSIEGSLDSCALVTEEYNNALCSTGFYVINSKNINSETLLVLFKSELMQNLLKQNCSGTILTSLNKDDFLNIPIPLIDNEVQKNIKNSIKESFALKKQSEHLLEVAKRAVEIAIEEGEDKGLEYINVNTKNLN</sequence>
<dbReference type="Pfam" id="PF01420">
    <property type="entry name" value="Methylase_S"/>
    <property type="match status" value="1"/>
</dbReference>
<dbReference type="Proteomes" id="UP001597357">
    <property type="component" value="Unassembled WGS sequence"/>
</dbReference>
<dbReference type="CDD" id="cd17524">
    <property type="entry name" value="RMtype1_S_EcoUTORF5051P-TRD2-CR2_like"/>
    <property type="match status" value="1"/>
</dbReference>
<keyword evidence="5" id="KW-0378">Hydrolase</keyword>
<proteinExistence type="inferred from homology"/>
<feature type="domain" description="Type I restriction modification DNA specificity" evidence="4">
    <location>
        <begin position="287"/>
        <end position="422"/>
    </location>
</feature>
<dbReference type="EMBL" id="JBHULZ010000002">
    <property type="protein sequence ID" value="MFD2696397.1"/>
    <property type="molecule type" value="Genomic_DNA"/>
</dbReference>
<dbReference type="Gene3D" id="3.90.220.20">
    <property type="entry name" value="DNA methylase specificity domains"/>
    <property type="match status" value="2"/>
</dbReference>
<evidence type="ECO:0000259" key="4">
    <source>
        <dbReference type="Pfam" id="PF01420"/>
    </source>
</evidence>
<protein>
    <submittedName>
        <fullName evidence="5">Restriction endonuclease subunit S</fullName>
    </submittedName>
</protein>
<dbReference type="InterPro" id="IPR052021">
    <property type="entry name" value="Type-I_RS_S_subunit"/>
</dbReference>
<comment type="caution">
    <text evidence="5">The sequence shown here is derived from an EMBL/GenBank/DDBJ whole genome shotgun (WGS) entry which is preliminary data.</text>
</comment>
<keyword evidence="2" id="KW-0680">Restriction system</keyword>
<dbReference type="PANTHER" id="PTHR30408">
    <property type="entry name" value="TYPE-1 RESTRICTION ENZYME ECOKI SPECIFICITY PROTEIN"/>
    <property type="match status" value="1"/>
</dbReference>
<evidence type="ECO:0000256" key="2">
    <source>
        <dbReference type="ARBA" id="ARBA00022747"/>
    </source>
</evidence>
<keyword evidence="5" id="KW-0540">Nuclease</keyword>
<dbReference type="InterPro" id="IPR000055">
    <property type="entry name" value="Restrct_endonuc_typeI_TRD"/>
</dbReference>
<dbReference type="RefSeq" id="WP_379042417.1">
    <property type="nucleotide sequence ID" value="NZ_JBHULZ010000002.1"/>
</dbReference>
<dbReference type="CDD" id="cd16961">
    <property type="entry name" value="RMtype1_S_TRD-CR_like"/>
    <property type="match status" value="1"/>
</dbReference>
<dbReference type="InterPro" id="IPR044946">
    <property type="entry name" value="Restrct_endonuc_typeI_TRD_sf"/>
</dbReference>
<name>A0ABW5SCJ9_9FLAO</name>
<evidence type="ECO:0000313" key="5">
    <source>
        <dbReference type="EMBL" id="MFD2696397.1"/>
    </source>
</evidence>
<keyword evidence="5" id="KW-0255">Endonuclease</keyword>
<dbReference type="GO" id="GO:0004519">
    <property type="term" value="F:endonuclease activity"/>
    <property type="evidence" value="ECO:0007669"/>
    <property type="project" value="UniProtKB-KW"/>
</dbReference>
<reference evidence="6" key="1">
    <citation type="journal article" date="2019" name="Int. J. Syst. Evol. Microbiol.">
        <title>The Global Catalogue of Microorganisms (GCM) 10K type strain sequencing project: providing services to taxonomists for standard genome sequencing and annotation.</title>
        <authorList>
            <consortium name="The Broad Institute Genomics Platform"/>
            <consortium name="The Broad Institute Genome Sequencing Center for Infectious Disease"/>
            <person name="Wu L."/>
            <person name="Ma J."/>
        </authorList>
    </citation>
    <scope>NUCLEOTIDE SEQUENCE [LARGE SCALE GENOMIC DNA]</scope>
    <source>
        <strain evidence="6">KCTC 42255</strain>
    </source>
</reference>
<keyword evidence="3" id="KW-0238">DNA-binding</keyword>
<evidence type="ECO:0000313" key="6">
    <source>
        <dbReference type="Proteomes" id="UP001597357"/>
    </source>
</evidence>
<evidence type="ECO:0000256" key="1">
    <source>
        <dbReference type="ARBA" id="ARBA00010923"/>
    </source>
</evidence>
<dbReference type="SUPFAM" id="SSF116734">
    <property type="entry name" value="DNA methylase specificity domain"/>
    <property type="match status" value="2"/>
</dbReference>
<dbReference type="PANTHER" id="PTHR30408:SF12">
    <property type="entry name" value="TYPE I RESTRICTION ENZYME MJAVIII SPECIFICITY SUBUNIT"/>
    <property type="match status" value="1"/>
</dbReference>
<evidence type="ECO:0000256" key="3">
    <source>
        <dbReference type="ARBA" id="ARBA00023125"/>
    </source>
</evidence>
<comment type="similarity">
    <text evidence="1">Belongs to the type-I restriction system S methylase family.</text>
</comment>